<dbReference type="Proteomes" id="UP000460654">
    <property type="component" value="Unassembled WGS sequence"/>
</dbReference>
<dbReference type="InterPro" id="IPR052169">
    <property type="entry name" value="CW_Biosynth-Accessory"/>
</dbReference>
<dbReference type="Gene3D" id="3.60.21.10">
    <property type="match status" value="1"/>
</dbReference>
<dbReference type="InterPro" id="IPR029052">
    <property type="entry name" value="Metallo-depent_PP-like"/>
</dbReference>
<reference evidence="3 4" key="1">
    <citation type="submission" date="2018-09" db="EMBL/GenBank/DDBJ databases">
        <title>Persistent metagenomic signatures of early life antibiotic treatment in the infant gut microbiota and resistome.</title>
        <authorList>
            <person name="Gasparrini A.J."/>
        </authorList>
    </citation>
    <scope>NUCLEOTIDE SEQUENCE [LARGE SCALE GENOMIC DNA]</scope>
    <source>
        <strain evidence="3 4">T0181B.E-10</strain>
    </source>
</reference>
<sequence>MLMKINFFGDVYFSKNEFSVADSLIELLKSADRNIINLEAPIVTHMDNPREKVGAILRHDVSVIENIKKISATDICVANNHYFDFGVNAALNSSKILEDNGFSVHGMFGDSYQEIISADEQIRLAVFNVAESEYGVKTDNSLGFTSITDPNLFSSIANALKNNFIVVFIIHAGLENVLSPLRSWSSIYKTLIDFGVTAIIAHHPHVPQRYERYKNGVIFYSLGNFIFQGHGIHKYNNIGQIVSFEFTTSAFEFKVHYVLNENNQVKLYSKANELDYMLNHKIDKFYSVTRGDYNRYRQLDYKRLFSSLIQKSPFRHMPYFKTRSKREFDFHLHNLRFETHRFVQLEYLEDMLK</sequence>
<gene>
    <name evidence="3" type="ORF">D4N09_00500</name>
</gene>
<dbReference type="Pfam" id="PF09587">
    <property type="entry name" value="PGA_cap"/>
    <property type="match status" value="1"/>
</dbReference>
<dbReference type="EMBL" id="QYOH01000001">
    <property type="protein sequence ID" value="TXU37995.1"/>
    <property type="molecule type" value="Genomic_DNA"/>
</dbReference>
<evidence type="ECO:0000256" key="1">
    <source>
        <dbReference type="ARBA" id="ARBA00005662"/>
    </source>
</evidence>
<dbReference type="PANTHER" id="PTHR33393">
    <property type="entry name" value="POLYGLUTAMINE SYNTHESIS ACCESSORY PROTEIN RV0574C-RELATED"/>
    <property type="match status" value="1"/>
</dbReference>
<dbReference type="SMART" id="SM00854">
    <property type="entry name" value="PGA_cap"/>
    <property type="match status" value="1"/>
</dbReference>
<name>A0A8T9D0C7_ECOLX</name>
<feature type="domain" description="Capsule synthesis protein CapA" evidence="2">
    <location>
        <begin position="4"/>
        <end position="229"/>
    </location>
</feature>
<comment type="caution">
    <text evidence="3">The sequence shown here is derived from an EMBL/GenBank/DDBJ whole genome shotgun (WGS) entry which is preliminary data.</text>
</comment>
<dbReference type="SUPFAM" id="SSF56300">
    <property type="entry name" value="Metallo-dependent phosphatases"/>
    <property type="match status" value="1"/>
</dbReference>
<evidence type="ECO:0000313" key="3">
    <source>
        <dbReference type="EMBL" id="TXU37995.1"/>
    </source>
</evidence>
<evidence type="ECO:0000259" key="2">
    <source>
        <dbReference type="SMART" id="SM00854"/>
    </source>
</evidence>
<dbReference type="InterPro" id="IPR019079">
    <property type="entry name" value="Capsule_synth_CapA"/>
</dbReference>
<accession>A0A8T9D0C7</accession>
<dbReference type="AlphaFoldDB" id="A0A8T9D0C7"/>
<organism evidence="3 4">
    <name type="scientific">Escherichia coli</name>
    <dbReference type="NCBI Taxonomy" id="562"/>
    <lineage>
        <taxon>Bacteria</taxon>
        <taxon>Pseudomonadati</taxon>
        <taxon>Pseudomonadota</taxon>
        <taxon>Gammaproteobacteria</taxon>
        <taxon>Enterobacterales</taxon>
        <taxon>Enterobacteriaceae</taxon>
        <taxon>Escherichia</taxon>
    </lineage>
</organism>
<dbReference type="PANTHER" id="PTHR33393:SF11">
    <property type="entry name" value="POLYGLUTAMINE SYNTHESIS ACCESSORY PROTEIN RV0574C-RELATED"/>
    <property type="match status" value="1"/>
</dbReference>
<protein>
    <recommendedName>
        <fullName evidence="2">Capsule synthesis protein CapA domain-containing protein</fullName>
    </recommendedName>
</protein>
<comment type="similarity">
    <text evidence="1">Belongs to the CapA family.</text>
</comment>
<proteinExistence type="inferred from homology"/>
<evidence type="ECO:0000313" key="4">
    <source>
        <dbReference type="Proteomes" id="UP000460654"/>
    </source>
</evidence>